<dbReference type="FunFam" id="2.20.25.80:FF:000002">
    <property type="entry name" value="probable WRKY transcription factor 31"/>
    <property type="match status" value="1"/>
</dbReference>
<feature type="region of interest" description="Disordered" evidence="8">
    <location>
        <begin position="423"/>
        <end position="446"/>
    </location>
</feature>
<dbReference type="OMA" id="MEARCEN"/>
<dbReference type="GO" id="GO:0003700">
    <property type="term" value="F:DNA-binding transcription factor activity"/>
    <property type="evidence" value="ECO:0007669"/>
    <property type="project" value="InterPro"/>
</dbReference>
<dbReference type="SMR" id="A0A251TBN5"/>
<keyword evidence="7" id="KW-0175">Coiled coil</keyword>
<dbReference type="GO" id="GO:0043565">
    <property type="term" value="F:sequence-specific DNA binding"/>
    <property type="evidence" value="ECO:0007669"/>
    <property type="project" value="InterPro"/>
</dbReference>
<dbReference type="InterPro" id="IPR003657">
    <property type="entry name" value="WRKY_dom"/>
</dbReference>
<accession>A0A251TBN5</accession>
<evidence type="ECO:0000256" key="6">
    <source>
        <dbReference type="ARBA" id="ARBA00061007"/>
    </source>
</evidence>
<evidence type="ECO:0000256" key="2">
    <source>
        <dbReference type="ARBA" id="ARBA00023015"/>
    </source>
</evidence>
<name>A0A251TBN5_HELAN</name>
<dbReference type="Gene3D" id="2.20.25.80">
    <property type="entry name" value="WRKY domain"/>
    <property type="match status" value="1"/>
</dbReference>
<keyword evidence="5" id="KW-0539">Nucleus</keyword>
<feature type="domain" description="WRKY" evidence="9">
    <location>
        <begin position="209"/>
        <end position="275"/>
    </location>
</feature>
<protein>
    <submittedName>
        <fullName evidence="11">Putative WRKY domain-containing protein</fullName>
    </submittedName>
    <submittedName>
        <fullName evidence="10">Transcription factor WRKY family</fullName>
    </submittedName>
</protein>
<evidence type="ECO:0000313" key="12">
    <source>
        <dbReference type="Proteomes" id="UP000215914"/>
    </source>
</evidence>
<dbReference type="Pfam" id="PF03106">
    <property type="entry name" value="WRKY"/>
    <property type="match status" value="1"/>
</dbReference>
<dbReference type="SUPFAM" id="SSF118290">
    <property type="entry name" value="WRKY DNA-binding domain"/>
    <property type="match status" value="1"/>
</dbReference>
<evidence type="ECO:0000313" key="10">
    <source>
        <dbReference type="EMBL" id="KAF5781494.1"/>
    </source>
</evidence>
<reference evidence="10" key="3">
    <citation type="submission" date="2020-06" db="EMBL/GenBank/DDBJ databases">
        <title>Helianthus annuus Genome sequencing and assembly Release 2.</title>
        <authorList>
            <person name="Gouzy J."/>
            <person name="Langlade N."/>
            <person name="Munos S."/>
        </authorList>
    </citation>
    <scope>NUCLEOTIDE SEQUENCE</scope>
    <source>
        <tissue evidence="10">Leaves</tissue>
    </source>
</reference>
<keyword evidence="4" id="KW-0804">Transcription</keyword>
<evidence type="ECO:0000256" key="7">
    <source>
        <dbReference type="SAM" id="Coils"/>
    </source>
</evidence>
<dbReference type="PROSITE" id="PS50811">
    <property type="entry name" value="WRKY"/>
    <property type="match status" value="1"/>
</dbReference>
<dbReference type="EMBL" id="CM007900">
    <property type="protein sequence ID" value="OTG07976.1"/>
    <property type="molecule type" value="Genomic_DNA"/>
</dbReference>
<dbReference type="SMART" id="SM00774">
    <property type="entry name" value="WRKY"/>
    <property type="match status" value="1"/>
</dbReference>
<keyword evidence="2" id="KW-0805">Transcription regulation</keyword>
<comment type="similarity">
    <text evidence="6">Belongs to the WRKY group II-b family.</text>
</comment>
<evidence type="ECO:0000313" key="11">
    <source>
        <dbReference type="EMBL" id="OTG07976.1"/>
    </source>
</evidence>
<dbReference type="PANTHER" id="PTHR31429:SF106">
    <property type="entry name" value="WRKY TRANSCRIPTION FACTOR 31-RELATED"/>
    <property type="match status" value="1"/>
</dbReference>
<organism evidence="11 12">
    <name type="scientific">Helianthus annuus</name>
    <name type="common">Common sunflower</name>
    <dbReference type="NCBI Taxonomy" id="4232"/>
    <lineage>
        <taxon>Eukaryota</taxon>
        <taxon>Viridiplantae</taxon>
        <taxon>Streptophyta</taxon>
        <taxon>Embryophyta</taxon>
        <taxon>Tracheophyta</taxon>
        <taxon>Spermatophyta</taxon>
        <taxon>Magnoliopsida</taxon>
        <taxon>eudicotyledons</taxon>
        <taxon>Gunneridae</taxon>
        <taxon>Pentapetalae</taxon>
        <taxon>asterids</taxon>
        <taxon>campanulids</taxon>
        <taxon>Asterales</taxon>
        <taxon>Asteraceae</taxon>
        <taxon>Asteroideae</taxon>
        <taxon>Heliantheae alliance</taxon>
        <taxon>Heliantheae</taxon>
        <taxon>Helianthus</taxon>
    </lineage>
</organism>
<dbReference type="InParanoid" id="A0A251TBN5"/>
<evidence type="ECO:0000256" key="1">
    <source>
        <dbReference type="ARBA" id="ARBA00004123"/>
    </source>
</evidence>
<dbReference type="AlphaFoldDB" id="A0A251TBN5"/>
<feature type="compositionally biased region" description="Basic and acidic residues" evidence="8">
    <location>
        <begin position="170"/>
        <end position="192"/>
    </location>
</feature>
<dbReference type="Proteomes" id="UP000215914">
    <property type="component" value="Chromosome 11"/>
</dbReference>
<dbReference type="InterPro" id="IPR036576">
    <property type="entry name" value="WRKY_dom_sf"/>
</dbReference>
<gene>
    <name evidence="11" type="ORF">HannXRQ_Chr11g0336511</name>
    <name evidence="10" type="ORF">HanXRQr2_Chr11g0484311</name>
</gene>
<evidence type="ECO:0000259" key="9">
    <source>
        <dbReference type="PROSITE" id="PS50811"/>
    </source>
</evidence>
<dbReference type="EMBL" id="MNCJ02000326">
    <property type="protein sequence ID" value="KAF5781494.1"/>
    <property type="molecule type" value="Genomic_DNA"/>
</dbReference>
<dbReference type="InterPro" id="IPR044810">
    <property type="entry name" value="WRKY_plant"/>
</dbReference>
<sequence length="446" mass="48738">MEAGCENMVLNSFDGHKFPVTLHENGSSLINEMDFFSTDASQNRLTIDVKQEQHQQDGLLHQELQLNLNVGSNLTTTKTTGCNGGSLLTSSQSAHKLAMLQAQLENMRRENEGLRSMVTQVKEKYTYLQRHIEENIIPHDTTNGSKMINTVKEDTKQSLLVPLELKSGSRVDSPDNIDDVKFDSSKDGDRGGAVEASMRRVRVAVRAQSEASVISDGCQWRKYGQKMAKGNPCPRAYYRCTMAVGCPVRKQVQRCAEDRTVLTTTYEGTHNHPLPQAAMAMASTTSAAASTLLSGSKSSSDHLNHHLTPGSMLSSYPPHLTTTLSATAPFPTVTLDLTNPRSDHHIRPPPFHFPFSTNIPSINIHNKPLVVGHLSGQQNNATKFSDVQRSAQEMMNAATAAVTSDPHFMAALVAAIGSIIGSDNRNNGGDISNDKNDNNLKRCQNS</sequence>
<comment type="subcellular location">
    <subcellularLocation>
        <location evidence="1">Nucleus</location>
    </subcellularLocation>
</comment>
<dbReference type="PANTHER" id="PTHR31429">
    <property type="entry name" value="WRKY TRANSCRIPTION FACTOR 36-RELATED"/>
    <property type="match status" value="1"/>
</dbReference>
<dbReference type="Gramene" id="mRNA:HanXRQr2_Chr11g0484311">
    <property type="protein sequence ID" value="mRNA:HanXRQr2_Chr11g0484311"/>
    <property type="gene ID" value="HanXRQr2_Chr11g0484311"/>
</dbReference>
<keyword evidence="3" id="KW-0238">DNA-binding</keyword>
<evidence type="ECO:0000256" key="4">
    <source>
        <dbReference type="ARBA" id="ARBA00023163"/>
    </source>
</evidence>
<evidence type="ECO:0000256" key="5">
    <source>
        <dbReference type="ARBA" id="ARBA00023242"/>
    </source>
</evidence>
<keyword evidence="12" id="KW-1185">Reference proteome</keyword>
<feature type="coiled-coil region" evidence="7">
    <location>
        <begin position="90"/>
        <end position="124"/>
    </location>
</feature>
<evidence type="ECO:0000256" key="8">
    <source>
        <dbReference type="SAM" id="MobiDB-lite"/>
    </source>
</evidence>
<dbReference type="OrthoDB" id="2020995at2759"/>
<proteinExistence type="inferred from homology"/>
<evidence type="ECO:0000256" key="3">
    <source>
        <dbReference type="ARBA" id="ARBA00023125"/>
    </source>
</evidence>
<reference evidence="11" key="2">
    <citation type="submission" date="2017-02" db="EMBL/GenBank/DDBJ databases">
        <title>Sunflower complete genome.</title>
        <authorList>
            <person name="Langlade N."/>
            <person name="Munos S."/>
        </authorList>
    </citation>
    <scope>NUCLEOTIDE SEQUENCE [LARGE SCALE GENOMIC DNA]</scope>
    <source>
        <tissue evidence="11">Leaves</tissue>
    </source>
</reference>
<dbReference type="GO" id="GO:0005634">
    <property type="term" value="C:nucleus"/>
    <property type="evidence" value="ECO:0007669"/>
    <property type="project" value="UniProtKB-SubCell"/>
</dbReference>
<reference evidence="10 12" key="1">
    <citation type="journal article" date="2017" name="Nature">
        <title>The sunflower genome provides insights into oil metabolism, flowering and Asterid evolution.</title>
        <authorList>
            <person name="Badouin H."/>
            <person name="Gouzy J."/>
            <person name="Grassa C.J."/>
            <person name="Murat F."/>
            <person name="Staton S.E."/>
            <person name="Cottret L."/>
            <person name="Lelandais-Briere C."/>
            <person name="Owens G.L."/>
            <person name="Carrere S."/>
            <person name="Mayjonade B."/>
            <person name="Legrand L."/>
            <person name="Gill N."/>
            <person name="Kane N.C."/>
            <person name="Bowers J.E."/>
            <person name="Hubner S."/>
            <person name="Bellec A."/>
            <person name="Berard A."/>
            <person name="Berges H."/>
            <person name="Blanchet N."/>
            <person name="Boniface M.C."/>
            <person name="Brunel D."/>
            <person name="Catrice O."/>
            <person name="Chaidir N."/>
            <person name="Claudel C."/>
            <person name="Donnadieu C."/>
            <person name="Faraut T."/>
            <person name="Fievet G."/>
            <person name="Helmstetter N."/>
            <person name="King M."/>
            <person name="Knapp S.J."/>
            <person name="Lai Z."/>
            <person name="Le Paslier M.C."/>
            <person name="Lippi Y."/>
            <person name="Lorenzon L."/>
            <person name="Mandel J.R."/>
            <person name="Marage G."/>
            <person name="Marchand G."/>
            <person name="Marquand E."/>
            <person name="Bret-Mestries E."/>
            <person name="Morien E."/>
            <person name="Nambeesan S."/>
            <person name="Nguyen T."/>
            <person name="Pegot-Espagnet P."/>
            <person name="Pouilly N."/>
            <person name="Raftis F."/>
            <person name="Sallet E."/>
            <person name="Schiex T."/>
            <person name="Thomas J."/>
            <person name="Vandecasteele C."/>
            <person name="Vares D."/>
            <person name="Vear F."/>
            <person name="Vautrin S."/>
            <person name="Crespi M."/>
            <person name="Mangin B."/>
            <person name="Burke J.M."/>
            <person name="Salse J."/>
            <person name="Munos S."/>
            <person name="Vincourt P."/>
            <person name="Rieseberg L.H."/>
            <person name="Langlade N.B."/>
        </authorList>
    </citation>
    <scope>NUCLEOTIDE SEQUENCE [LARGE SCALE GENOMIC DNA]</scope>
    <source>
        <strain evidence="12">cv. SF193</strain>
        <tissue evidence="10">Leaves</tissue>
    </source>
</reference>
<feature type="region of interest" description="Disordered" evidence="8">
    <location>
        <begin position="170"/>
        <end position="194"/>
    </location>
</feature>